<dbReference type="InterPro" id="IPR013740">
    <property type="entry name" value="Redoxin"/>
</dbReference>
<keyword evidence="6" id="KW-1185">Reference proteome</keyword>
<gene>
    <name evidence="5" type="ORF">GTOL_12572</name>
</gene>
<evidence type="ECO:0000256" key="2">
    <source>
        <dbReference type="ARBA" id="ARBA00022748"/>
    </source>
</evidence>
<feature type="domain" description="Thioredoxin" evidence="4">
    <location>
        <begin position="36"/>
        <end position="176"/>
    </location>
</feature>
<evidence type="ECO:0000256" key="1">
    <source>
        <dbReference type="ARBA" id="ARBA00004196"/>
    </source>
</evidence>
<protein>
    <recommendedName>
        <fullName evidence="4">Thioredoxin domain-containing protein</fullName>
    </recommendedName>
</protein>
<dbReference type="Gene3D" id="3.40.30.10">
    <property type="entry name" value="Glutaredoxin"/>
    <property type="match status" value="1"/>
</dbReference>
<dbReference type="GO" id="GO:0015036">
    <property type="term" value="F:disulfide oxidoreductase activity"/>
    <property type="evidence" value="ECO:0007669"/>
    <property type="project" value="UniProtKB-ARBA"/>
</dbReference>
<dbReference type="GO" id="GO:0017004">
    <property type="term" value="P:cytochrome complex assembly"/>
    <property type="evidence" value="ECO:0007669"/>
    <property type="project" value="UniProtKB-KW"/>
</dbReference>
<dbReference type="AlphaFoldDB" id="A0A916J4U4"/>
<dbReference type="PROSITE" id="PS51352">
    <property type="entry name" value="THIOREDOXIN_2"/>
    <property type="match status" value="1"/>
</dbReference>
<dbReference type="PROSITE" id="PS00194">
    <property type="entry name" value="THIOREDOXIN_1"/>
    <property type="match status" value="1"/>
</dbReference>
<dbReference type="InterPro" id="IPR017937">
    <property type="entry name" value="Thioredoxin_CS"/>
</dbReference>
<evidence type="ECO:0000259" key="4">
    <source>
        <dbReference type="PROSITE" id="PS51352"/>
    </source>
</evidence>
<keyword evidence="3" id="KW-0676">Redox-active center</keyword>
<evidence type="ECO:0000313" key="5">
    <source>
        <dbReference type="EMBL" id="CAG4884689.1"/>
    </source>
</evidence>
<dbReference type="PANTHER" id="PTHR42852:SF13">
    <property type="entry name" value="PROTEIN DIPZ"/>
    <property type="match status" value="1"/>
</dbReference>
<dbReference type="CDD" id="cd02966">
    <property type="entry name" value="TlpA_like_family"/>
    <property type="match status" value="1"/>
</dbReference>
<evidence type="ECO:0000313" key="6">
    <source>
        <dbReference type="Proteomes" id="UP000742786"/>
    </source>
</evidence>
<dbReference type="PANTHER" id="PTHR42852">
    <property type="entry name" value="THIOL:DISULFIDE INTERCHANGE PROTEIN DSBE"/>
    <property type="match status" value="1"/>
</dbReference>
<dbReference type="InterPro" id="IPR013766">
    <property type="entry name" value="Thioredoxin_domain"/>
</dbReference>
<dbReference type="GO" id="GO:0030313">
    <property type="term" value="C:cell envelope"/>
    <property type="evidence" value="ECO:0007669"/>
    <property type="project" value="UniProtKB-SubCell"/>
</dbReference>
<name>A0A916J4U4_9PROT</name>
<organism evidence="5 6">
    <name type="scientific">Georgfuchsia toluolica</name>
    <dbReference type="NCBI Taxonomy" id="424218"/>
    <lineage>
        <taxon>Bacteria</taxon>
        <taxon>Pseudomonadati</taxon>
        <taxon>Pseudomonadota</taxon>
        <taxon>Betaproteobacteria</taxon>
        <taxon>Nitrosomonadales</taxon>
        <taxon>Sterolibacteriaceae</taxon>
        <taxon>Georgfuchsia</taxon>
    </lineage>
</organism>
<dbReference type="InterPro" id="IPR050553">
    <property type="entry name" value="Thioredoxin_ResA/DsbE_sf"/>
</dbReference>
<evidence type="ECO:0000256" key="3">
    <source>
        <dbReference type="ARBA" id="ARBA00023284"/>
    </source>
</evidence>
<dbReference type="InterPro" id="IPR036249">
    <property type="entry name" value="Thioredoxin-like_sf"/>
</dbReference>
<comment type="subcellular location">
    <subcellularLocation>
        <location evidence="1">Cell envelope</location>
    </subcellularLocation>
</comment>
<dbReference type="EMBL" id="CAJQUM010000001">
    <property type="protein sequence ID" value="CAG4884689.1"/>
    <property type="molecule type" value="Genomic_DNA"/>
</dbReference>
<proteinExistence type="predicted"/>
<dbReference type="Pfam" id="PF08534">
    <property type="entry name" value="Redoxin"/>
    <property type="match status" value="1"/>
</dbReference>
<accession>A0A916J4U4</accession>
<sequence length="176" mass="19596">MKSRGKWLLLVFVALAATWAGFKLDRSSRMLDPESERAVAQLLTIPFTTAEGQTKKLADWQGKILVVNFWATWCPPCREEMPEFSRAQDQYGPNGVQFVGIAIDEAAKVVEFSKKEPVTYPLFIAPPEMPGLIAKLGNQQQALPFTVVVSRDGKLISSHLGRLTEDNLVKKLVPLL</sequence>
<reference evidence="5" key="1">
    <citation type="submission" date="2021-04" db="EMBL/GenBank/DDBJ databases">
        <authorList>
            <person name="Hornung B."/>
        </authorList>
    </citation>
    <scope>NUCLEOTIDE SEQUENCE</scope>
    <source>
        <strain evidence="5">G5G6</strain>
    </source>
</reference>
<keyword evidence="2" id="KW-0201">Cytochrome c-type biogenesis</keyword>
<comment type="caution">
    <text evidence="5">The sequence shown here is derived from an EMBL/GenBank/DDBJ whole genome shotgun (WGS) entry which is preliminary data.</text>
</comment>
<dbReference type="Proteomes" id="UP000742786">
    <property type="component" value="Unassembled WGS sequence"/>
</dbReference>
<dbReference type="SUPFAM" id="SSF52833">
    <property type="entry name" value="Thioredoxin-like"/>
    <property type="match status" value="1"/>
</dbReference>